<gene>
    <name evidence="2" type="ORF">INT48_009028</name>
</gene>
<evidence type="ECO:0000313" key="2">
    <source>
        <dbReference type="EMBL" id="KAG2237295.1"/>
    </source>
</evidence>
<organism evidence="2 3">
    <name type="scientific">Thamnidium elegans</name>
    <dbReference type="NCBI Taxonomy" id="101142"/>
    <lineage>
        <taxon>Eukaryota</taxon>
        <taxon>Fungi</taxon>
        <taxon>Fungi incertae sedis</taxon>
        <taxon>Mucoromycota</taxon>
        <taxon>Mucoromycotina</taxon>
        <taxon>Mucoromycetes</taxon>
        <taxon>Mucorales</taxon>
        <taxon>Mucorineae</taxon>
        <taxon>Mucoraceae</taxon>
        <taxon>Thamnidium</taxon>
    </lineage>
</organism>
<name>A0A8H7SVU3_9FUNG</name>
<dbReference type="Proteomes" id="UP000613177">
    <property type="component" value="Unassembled WGS sequence"/>
</dbReference>
<dbReference type="PANTHER" id="PTHR40050">
    <property type="entry name" value="INNER SPORE COAT PROTEIN H"/>
    <property type="match status" value="1"/>
</dbReference>
<reference evidence="2" key="1">
    <citation type="submission" date="2021-01" db="EMBL/GenBank/DDBJ databases">
        <title>Metabolic potential, ecology and presence of endohyphal bacteria is reflected in genomic diversity of Mucoromycotina.</title>
        <authorList>
            <person name="Muszewska A."/>
            <person name="Okrasinska A."/>
            <person name="Steczkiewicz K."/>
            <person name="Drgas O."/>
            <person name="Orlowska M."/>
            <person name="Perlinska-Lenart U."/>
            <person name="Aleksandrzak-Piekarczyk T."/>
            <person name="Szatraj K."/>
            <person name="Zielenkiewicz U."/>
            <person name="Pilsyk S."/>
            <person name="Malc E."/>
            <person name="Mieczkowski P."/>
            <person name="Kruszewska J.S."/>
            <person name="Biernat P."/>
            <person name="Pawlowska J."/>
        </authorList>
    </citation>
    <scope>NUCLEOTIDE SEQUENCE</scope>
    <source>
        <strain evidence="2">WA0000018081</strain>
    </source>
</reference>
<comment type="caution">
    <text evidence="2">The sequence shown here is derived from an EMBL/GenBank/DDBJ whole genome shotgun (WGS) entry which is preliminary data.</text>
</comment>
<keyword evidence="1" id="KW-0732">Signal</keyword>
<keyword evidence="3" id="KW-1185">Reference proteome</keyword>
<evidence type="ECO:0000313" key="3">
    <source>
        <dbReference type="Proteomes" id="UP000613177"/>
    </source>
</evidence>
<dbReference type="Pfam" id="PF08757">
    <property type="entry name" value="CotH"/>
    <property type="match status" value="2"/>
</dbReference>
<dbReference type="AlphaFoldDB" id="A0A8H7SVU3"/>
<accession>A0A8H7SVU3</accession>
<feature type="chain" id="PRO_5034349891" evidence="1">
    <location>
        <begin position="19"/>
        <end position="1113"/>
    </location>
</feature>
<sequence>MNKIAIALLGVLVSNIQATTYNVIAEPPANMSVAVIVDKVTYPLEATFGILYKGDAPSATTGYHYAFVDNKEVKVSEPFTRPPLKDGLLTTLNEFFNRSISNYELNTLPQVLEPLSSIHRINSDLHIMNQIPSIHIYGNTSATKYLEGNQLQDYKSKLNVAYIGLDNVQVFENVKVSLAGRSSRWVPKLSYGLKFDKKNSTTLFGYKNFKLRALAQDKSYLRENLCYNSYKSIGAPTSGFSYVRLFIDNKAVGLYGLIETFQDPWVAAKFADGEEGYKSGYLYQGIGFAQDDPKGLKLSDLRYEGINMANYNVGQYKIKAGINKKRINAYQDLQEFTKFINASSVSTTPESEWEKKLDVDGFIRAMAFEDVFGLSDGYMTGANNFYIYQDPNQNNRFTYIPVDMDSTLGDGFYRLDLMLSGNYSEHPGVFFRPLTRKIFSYPNYLNKYKEYILKFTQTLVNPSIMFPYIDSVVDMIRPDVEWDQSLPKVGKVTKDPYGKEDTEVLSTLVHLHSPSGMILAYKNQTESFDVAINGPLRNDIVVNLKDFIREKIVALLGVLVGTAQAITYNVIAEPPANMSVAVIVDKVTYPLEATFGILYKGDAPSATTGYHYAFVDNKEVKVSEPFTRPPLKDGLLTTLNEFFNRSISTYELNTLPQVLEPLSSIHRINSDLHIMNQIPSIHIYGNTSATKYLQDNQLQDYKVNLNVAYIGLDNVQVFENVKVSLAGHSSRWLSKLSYGLKFDKKNDTTLFGFKNFKLRALAHDRSYLRENLCHSSYKSIGAPTSGFSYVRLFIDNKAVGLYGLIETFQDPWVAAEFADGEKGYKSGYLYQGIGLALTSSGEVRASDLRYEGIDMASYRAGQYKIKAGKHKKRINAYQDLQEFTKFINESSVSTTPESEWEKKLDVDGFLRAMAMEDILGLSDGYMPSANNFYLYGVPNQNNRFTYIAADMDSTIGSGIYRLDLMLSGNYSEHPGFFSRPLTRKIFSYPNYLNKYKEYILKFTQTLVNPSIMFPYIDSVVDMIRPEVEWDQSLPRTGESVSKPFGGVNASAIKDIIRAYGEPGMMPTFNEKTESFDIAINGPYRKETSVNLKDFIREKSENVLAFYNQPNTSL</sequence>
<evidence type="ECO:0000256" key="1">
    <source>
        <dbReference type="SAM" id="SignalP"/>
    </source>
</evidence>
<protein>
    <submittedName>
        <fullName evidence="2">Uncharacterized protein</fullName>
    </submittedName>
</protein>
<dbReference type="PANTHER" id="PTHR40050:SF1">
    <property type="entry name" value="INNER SPORE COAT PROTEIN H"/>
    <property type="match status" value="1"/>
</dbReference>
<proteinExistence type="predicted"/>
<dbReference type="EMBL" id="JAEPRE010000007">
    <property type="protein sequence ID" value="KAG2237295.1"/>
    <property type="molecule type" value="Genomic_DNA"/>
</dbReference>
<dbReference type="InterPro" id="IPR014867">
    <property type="entry name" value="Spore_coat_CotH_CotH2/3/7"/>
</dbReference>
<feature type="signal peptide" evidence="1">
    <location>
        <begin position="1"/>
        <end position="18"/>
    </location>
</feature>